<dbReference type="InterPro" id="IPR035907">
    <property type="entry name" value="Hppk_sf"/>
</dbReference>
<evidence type="ECO:0000256" key="5">
    <source>
        <dbReference type="ARBA" id="ARBA00022679"/>
    </source>
</evidence>
<accession>A0A5C5WH54</accession>
<evidence type="ECO:0000259" key="13">
    <source>
        <dbReference type="PROSITE" id="PS00794"/>
    </source>
</evidence>
<dbReference type="AlphaFoldDB" id="A0A5C5WH54"/>
<keyword evidence="5 14" id="KW-0808">Transferase</keyword>
<keyword evidence="6" id="KW-0547">Nucleotide-binding</keyword>
<comment type="similarity">
    <text evidence="2">Belongs to the HPPK family.</text>
</comment>
<keyword evidence="15" id="KW-1185">Reference proteome</keyword>
<dbReference type="InterPro" id="IPR000550">
    <property type="entry name" value="Hppk"/>
</dbReference>
<name>A0A5C5WH54_9PLAN</name>
<feature type="domain" description="7,8-dihydro-6-hydroxymethylpterin-pyrophosphokinase" evidence="13">
    <location>
        <begin position="113"/>
        <end position="124"/>
    </location>
</feature>
<comment type="function">
    <text evidence="10">Catalyzes the transfer of pyrophosphate from adenosine triphosphate (ATP) to 6-hydroxymethyl-7,8-dihydropterin, an enzymatic step in folate biosynthesis pathway.</text>
</comment>
<evidence type="ECO:0000256" key="6">
    <source>
        <dbReference type="ARBA" id="ARBA00022741"/>
    </source>
</evidence>
<keyword evidence="7 14" id="KW-0418">Kinase</keyword>
<comment type="caution">
    <text evidence="14">The sequence shown here is derived from an EMBL/GenBank/DDBJ whole genome shotgun (WGS) entry which is preliminary data.</text>
</comment>
<keyword evidence="9" id="KW-0289">Folate biosynthesis</keyword>
<dbReference type="GO" id="GO:0046654">
    <property type="term" value="P:tetrahydrofolate biosynthetic process"/>
    <property type="evidence" value="ECO:0007669"/>
    <property type="project" value="UniProtKB-UniPathway"/>
</dbReference>
<dbReference type="GO" id="GO:0046656">
    <property type="term" value="P:folic acid biosynthetic process"/>
    <property type="evidence" value="ECO:0007669"/>
    <property type="project" value="UniProtKB-KW"/>
</dbReference>
<dbReference type="Pfam" id="PF01288">
    <property type="entry name" value="HPPK"/>
    <property type="match status" value="1"/>
</dbReference>
<dbReference type="PANTHER" id="PTHR43071">
    <property type="entry name" value="2-AMINO-4-HYDROXY-6-HYDROXYMETHYLDIHYDROPTERIDINE PYROPHOSPHOKINASE"/>
    <property type="match status" value="1"/>
</dbReference>
<dbReference type="UniPathway" id="UPA00077">
    <property type="reaction ID" value="UER00155"/>
</dbReference>
<evidence type="ECO:0000256" key="4">
    <source>
        <dbReference type="ARBA" id="ARBA00016218"/>
    </source>
</evidence>
<dbReference type="CDD" id="cd00483">
    <property type="entry name" value="HPPK"/>
    <property type="match status" value="1"/>
</dbReference>
<dbReference type="PANTHER" id="PTHR43071:SF1">
    <property type="entry name" value="2-AMINO-4-HYDROXY-6-HYDROXYMETHYLDIHYDROPTERIDINE PYROPHOSPHOKINASE"/>
    <property type="match status" value="1"/>
</dbReference>
<evidence type="ECO:0000256" key="3">
    <source>
        <dbReference type="ARBA" id="ARBA00013253"/>
    </source>
</evidence>
<dbReference type="GO" id="GO:0005524">
    <property type="term" value="F:ATP binding"/>
    <property type="evidence" value="ECO:0007669"/>
    <property type="project" value="UniProtKB-KW"/>
</dbReference>
<dbReference type="PROSITE" id="PS00794">
    <property type="entry name" value="HPPK"/>
    <property type="match status" value="1"/>
</dbReference>
<sequence length="282" mass="31498">MIALVQLHLRQEIPMSSRSVSSQQPRVTTIVGLGGNLGNVAETFEFAMNHLDEHREIKLLQVSPLYTTTPVGSNAGSGYVNAAATLETSLAPEEFLTALQETETRCHRKREVRWGPRTLDLDVIAYGDQCISTERLTVPHPACFYRRFVLDPVVDVAPDWRHPVIGLTARELRDRLKPRPVKIGISCDSAVIELLDQLTDKKKIELVPANDPSSVITLASTDFWIDSPTTVLIETETEAEKQIVKILEQVGHSQRESRIEQQVHFMLQIFVAITDTPSQIVG</sequence>
<evidence type="ECO:0000256" key="8">
    <source>
        <dbReference type="ARBA" id="ARBA00022840"/>
    </source>
</evidence>
<organism evidence="14 15">
    <name type="scientific">Thalassoglobus neptunius</name>
    <dbReference type="NCBI Taxonomy" id="1938619"/>
    <lineage>
        <taxon>Bacteria</taxon>
        <taxon>Pseudomonadati</taxon>
        <taxon>Planctomycetota</taxon>
        <taxon>Planctomycetia</taxon>
        <taxon>Planctomycetales</taxon>
        <taxon>Planctomycetaceae</taxon>
        <taxon>Thalassoglobus</taxon>
    </lineage>
</organism>
<evidence type="ECO:0000256" key="11">
    <source>
        <dbReference type="ARBA" id="ARBA00029766"/>
    </source>
</evidence>
<dbReference type="EMBL" id="SIHI01000017">
    <property type="protein sequence ID" value="TWT49877.1"/>
    <property type="molecule type" value="Genomic_DNA"/>
</dbReference>
<dbReference type="Gene3D" id="3.30.70.560">
    <property type="entry name" value="7,8-Dihydro-6-hydroxymethylpterin-pyrophosphokinase HPPK"/>
    <property type="match status" value="1"/>
</dbReference>
<dbReference type="NCBIfam" id="TIGR01498">
    <property type="entry name" value="folK"/>
    <property type="match status" value="1"/>
</dbReference>
<proteinExistence type="inferred from homology"/>
<dbReference type="GO" id="GO:0003848">
    <property type="term" value="F:2-amino-4-hydroxy-6-hydroxymethyldihydropteridine diphosphokinase activity"/>
    <property type="evidence" value="ECO:0007669"/>
    <property type="project" value="UniProtKB-EC"/>
</dbReference>
<evidence type="ECO:0000256" key="12">
    <source>
        <dbReference type="ARBA" id="ARBA00033413"/>
    </source>
</evidence>
<evidence type="ECO:0000256" key="2">
    <source>
        <dbReference type="ARBA" id="ARBA00005810"/>
    </source>
</evidence>
<evidence type="ECO:0000313" key="15">
    <source>
        <dbReference type="Proteomes" id="UP000317243"/>
    </source>
</evidence>
<evidence type="ECO:0000256" key="7">
    <source>
        <dbReference type="ARBA" id="ARBA00022777"/>
    </source>
</evidence>
<evidence type="ECO:0000313" key="14">
    <source>
        <dbReference type="EMBL" id="TWT49877.1"/>
    </source>
</evidence>
<evidence type="ECO:0000256" key="1">
    <source>
        <dbReference type="ARBA" id="ARBA00005051"/>
    </source>
</evidence>
<evidence type="ECO:0000256" key="10">
    <source>
        <dbReference type="ARBA" id="ARBA00029409"/>
    </source>
</evidence>
<dbReference type="SUPFAM" id="SSF55083">
    <property type="entry name" value="6-hydroxymethyl-7,8-dihydropterin pyrophosphokinase, HPPK"/>
    <property type="match status" value="1"/>
</dbReference>
<keyword evidence="8" id="KW-0067">ATP-binding</keyword>
<dbReference type="GO" id="GO:0016301">
    <property type="term" value="F:kinase activity"/>
    <property type="evidence" value="ECO:0007669"/>
    <property type="project" value="UniProtKB-KW"/>
</dbReference>
<reference evidence="14 15" key="1">
    <citation type="submission" date="2019-02" db="EMBL/GenBank/DDBJ databases">
        <title>Deep-cultivation of Planctomycetes and their phenomic and genomic characterization uncovers novel biology.</title>
        <authorList>
            <person name="Wiegand S."/>
            <person name="Jogler M."/>
            <person name="Boedeker C."/>
            <person name="Pinto D."/>
            <person name="Vollmers J."/>
            <person name="Rivas-Marin E."/>
            <person name="Kohn T."/>
            <person name="Peeters S.H."/>
            <person name="Heuer A."/>
            <person name="Rast P."/>
            <person name="Oberbeckmann S."/>
            <person name="Bunk B."/>
            <person name="Jeske O."/>
            <person name="Meyerdierks A."/>
            <person name="Storesund J.E."/>
            <person name="Kallscheuer N."/>
            <person name="Luecker S."/>
            <person name="Lage O.M."/>
            <person name="Pohl T."/>
            <person name="Merkel B.J."/>
            <person name="Hornburger P."/>
            <person name="Mueller R.-W."/>
            <person name="Bruemmer F."/>
            <person name="Labrenz M."/>
            <person name="Spormann A.M."/>
            <person name="Op Den Camp H."/>
            <person name="Overmann J."/>
            <person name="Amann R."/>
            <person name="Jetten M.S.M."/>
            <person name="Mascher T."/>
            <person name="Medema M.H."/>
            <person name="Devos D.P."/>
            <person name="Kaster A.-K."/>
            <person name="Ovreas L."/>
            <person name="Rohde M."/>
            <person name="Galperin M.Y."/>
            <person name="Jogler C."/>
        </authorList>
    </citation>
    <scope>NUCLEOTIDE SEQUENCE [LARGE SCALE GENOMIC DNA]</scope>
    <source>
        <strain evidence="14 15">KOR42</strain>
    </source>
</reference>
<evidence type="ECO:0000256" key="9">
    <source>
        <dbReference type="ARBA" id="ARBA00022909"/>
    </source>
</evidence>
<dbReference type="EC" id="2.7.6.3" evidence="3"/>
<protein>
    <recommendedName>
        <fullName evidence="4">2-amino-4-hydroxy-6-hydroxymethyldihydropteridine pyrophosphokinase</fullName>
        <ecNumber evidence="3">2.7.6.3</ecNumber>
    </recommendedName>
    <alternativeName>
        <fullName evidence="11">6-hydroxymethyl-7,8-dihydropterin pyrophosphokinase</fullName>
    </alternativeName>
    <alternativeName>
        <fullName evidence="12">7,8-dihydro-6-hydroxymethylpterin-pyrophosphokinase</fullName>
    </alternativeName>
</protein>
<gene>
    <name evidence="14" type="primary">folK_2</name>
    <name evidence="14" type="ORF">KOR42_38290</name>
</gene>
<dbReference type="Proteomes" id="UP000317243">
    <property type="component" value="Unassembled WGS sequence"/>
</dbReference>
<comment type="pathway">
    <text evidence="1">Cofactor biosynthesis; tetrahydrofolate biosynthesis; 2-amino-4-hydroxy-6-hydroxymethyl-7,8-dihydropteridine diphosphate from 7,8-dihydroneopterin triphosphate: step 4/4.</text>
</comment>